<reference evidence="6" key="1">
    <citation type="journal article" date="2012" name="Nat. Genet.">
        <title>Lifestyle transitions in plant pathogenic Colletotrichum fungi deciphered by genome and transcriptome analyses.</title>
        <authorList>
            <person name="O'Connell R.J."/>
            <person name="Thon M.R."/>
            <person name="Hacquard S."/>
            <person name="Amyotte S.G."/>
            <person name="Kleemann J."/>
            <person name="Torres M.F."/>
            <person name="Damm U."/>
            <person name="Buiate E.A."/>
            <person name="Epstein L."/>
            <person name="Alkan N."/>
            <person name="Altmueller J."/>
            <person name="Alvarado-Balderrama L."/>
            <person name="Bauser C.A."/>
            <person name="Becker C."/>
            <person name="Birren B.W."/>
            <person name="Chen Z."/>
            <person name="Choi J."/>
            <person name="Crouch J.A."/>
            <person name="Duvick J.P."/>
            <person name="Farman M.A."/>
            <person name="Gan P."/>
            <person name="Heiman D."/>
            <person name="Henrissat B."/>
            <person name="Howard R.J."/>
            <person name="Kabbage M."/>
            <person name="Koch C."/>
            <person name="Kracher B."/>
            <person name="Kubo Y."/>
            <person name="Law A.D."/>
            <person name="Lebrun M.-H."/>
            <person name="Lee Y.-H."/>
            <person name="Miyara I."/>
            <person name="Moore N."/>
            <person name="Neumann U."/>
            <person name="Nordstroem K."/>
            <person name="Panaccione D.G."/>
            <person name="Panstruga R."/>
            <person name="Place M."/>
            <person name="Proctor R.H."/>
            <person name="Prusky D."/>
            <person name="Rech G."/>
            <person name="Reinhardt R."/>
            <person name="Rollins J.A."/>
            <person name="Rounsley S."/>
            <person name="Schardl C.L."/>
            <person name="Schwartz D.C."/>
            <person name="Shenoy N."/>
            <person name="Shirasu K."/>
            <person name="Sikhakolli U.R."/>
            <person name="Stueber K."/>
            <person name="Sukno S.A."/>
            <person name="Sweigard J.A."/>
            <person name="Takano Y."/>
            <person name="Takahara H."/>
            <person name="Trail F."/>
            <person name="van der Does H.C."/>
            <person name="Voll L.M."/>
            <person name="Will I."/>
            <person name="Young S."/>
            <person name="Zeng Q."/>
            <person name="Zhang J."/>
            <person name="Zhou S."/>
            <person name="Dickman M.B."/>
            <person name="Schulze-Lefert P."/>
            <person name="Ver Loren van Themaat E."/>
            <person name="Ma L.-J."/>
            <person name="Vaillancourt L.J."/>
        </authorList>
    </citation>
    <scope>NUCLEOTIDE SEQUENCE [LARGE SCALE GENOMIC DNA]</scope>
    <source>
        <strain evidence="6">IMI 349063</strain>
    </source>
</reference>
<dbReference type="Pfam" id="PF03221">
    <property type="entry name" value="HTH_Tnp_Tc5"/>
    <property type="match status" value="1"/>
</dbReference>
<evidence type="ECO:0000259" key="4">
    <source>
        <dbReference type="PROSITE" id="PS51253"/>
    </source>
</evidence>
<proteinExistence type="predicted"/>
<dbReference type="GO" id="GO:0003677">
    <property type="term" value="F:DNA binding"/>
    <property type="evidence" value="ECO:0007669"/>
    <property type="project" value="UniProtKB-KW"/>
</dbReference>
<dbReference type="Proteomes" id="UP000007174">
    <property type="component" value="Unassembled WGS sequence"/>
</dbReference>
<evidence type="ECO:0000256" key="2">
    <source>
        <dbReference type="ARBA" id="ARBA00023125"/>
    </source>
</evidence>
<dbReference type="SUPFAM" id="SSF46689">
    <property type="entry name" value="Homeodomain-like"/>
    <property type="match status" value="1"/>
</dbReference>
<dbReference type="EMBL" id="CACQ02008052">
    <property type="protein sequence ID" value="CCF45783.1"/>
    <property type="molecule type" value="Genomic_DNA"/>
</dbReference>
<keyword evidence="3" id="KW-0539">Nucleus</keyword>
<dbReference type="Pfam" id="PF05225">
    <property type="entry name" value="HTH_psq"/>
    <property type="match status" value="1"/>
</dbReference>
<evidence type="ECO:0000256" key="3">
    <source>
        <dbReference type="ARBA" id="ARBA00023242"/>
    </source>
</evidence>
<evidence type="ECO:0000313" key="6">
    <source>
        <dbReference type="Proteomes" id="UP000007174"/>
    </source>
</evidence>
<gene>
    <name evidence="5" type="ORF">CH063_14747</name>
</gene>
<keyword evidence="2" id="KW-0238">DNA-binding</keyword>
<dbReference type="PROSITE" id="PS51253">
    <property type="entry name" value="HTH_CENPB"/>
    <property type="match status" value="1"/>
</dbReference>
<sequence length="282" mass="32326">MSSSNKEAQLILAVQAIKNTPNLSIRAAARIYSVPFTTLRDRLNGKPSRRDIMPKLRNLTLLEEEKLVKYILDLDARSFPPRISGVEEMANHLLADRGARPVGKRWASNFIKRQPQLRTRFFRKYDYKRAQCEDPQAICSWFALVKNTIVKYGIQESDIYNFDETCFMMGQIAAGMVVTSAERRSNTKMVQPGNREWVTVIQAISSSGYSVPPYIIVAGHYHLSTWYTETDLPHDWVIATSENGWTTNEIGLNWVKHFDCHSKPRARGPHRLLIVDGHESHH</sequence>
<dbReference type="Gene3D" id="1.10.10.60">
    <property type="entry name" value="Homeodomain-like"/>
    <property type="match status" value="1"/>
</dbReference>
<dbReference type="STRING" id="759273.H1VZX1"/>
<evidence type="ECO:0000256" key="1">
    <source>
        <dbReference type="ARBA" id="ARBA00004123"/>
    </source>
</evidence>
<feature type="non-terminal residue" evidence="5">
    <location>
        <position position="282"/>
    </location>
</feature>
<protein>
    <submittedName>
        <fullName evidence="5">Transposase</fullName>
    </submittedName>
</protein>
<dbReference type="PANTHER" id="PTHR19303:SF62">
    <property type="entry name" value="HTH CENPB-TYPE DOMAIN-CONTAINING PROTEIN-RELATED"/>
    <property type="match status" value="1"/>
</dbReference>
<organism evidence="5 6">
    <name type="scientific">Colletotrichum higginsianum (strain IMI 349063)</name>
    <name type="common">Crucifer anthracnose fungus</name>
    <dbReference type="NCBI Taxonomy" id="759273"/>
    <lineage>
        <taxon>Eukaryota</taxon>
        <taxon>Fungi</taxon>
        <taxon>Dikarya</taxon>
        <taxon>Ascomycota</taxon>
        <taxon>Pezizomycotina</taxon>
        <taxon>Sordariomycetes</taxon>
        <taxon>Hypocreomycetidae</taxon>
        <taxon>Glomerellales</taxon>
        <taxon>Glomerellaceae</taxon>
        <taxon>Colletotrichum</taxon>
        <taxon>Colletotrichum destructivum species complex</taxon>
    </lineage>
</organism>
<dbReference type="InterPro" id="IPR004875">
    <property type="entry name" value="DDE_SF_endonuclease_dom"/>
</dbReference>
<dbReference type="Pfam" id="PF03184">
    <property type="entry name" value="DDE_1"/>
    <property type="match status" value="1"/>
</dbReference>
<dbReference type="InterPro" id="IPR050863">
    <property type="entry name" value="CenT-Element_Derived"/>
</dbReference>
<dbReference type="InterPro" id="IPR006600">
    <property type="entry name" value="HTH_CenpB_DNA-bd_dom"/>
</dbReference>
<dbReference type="InterPro" id="IPR007889">
    <property type="entry name" value="HTH_Psq"/>
</dbReference>
<evidence type="ECO:0000313" key="5">
    <source>
        <dbReference type="EMBL" id="CCF45783.1"/>
    </source>
</evidence>
<dbReference type="GO" id="GO:0005634">
    <property type="term" value="C:nucleus"/>
    <property type="evidence" value="ECO:0007669"/>
    <property type="project" value="UniProtKB-SubCell"/>
</dbReference>
<dbReference type="eggNOG" id="KOG3105">
    <property type="taxonomic scope" value="Eukaryota"/>
</dbReference>
<dbReference type="PANTHER" id="PTHR19303">
    <property type="entry name" value="TRANSPOSON"/>
    <property type="match status" value="1"/>
</dbReference>
<dbReference type="AlphaFoldDB" id="H1VZX1"/>
<feature type="domain" description="HTH CENPB-type" evidence="4">
    <location>
        <begin position="51"/>
        <end position="120"/>
    </location>
</feature>
<comment type="subcellular location">
    <subcellularLocation>
        <location evidence="1">Nucleus</location>
    </subcellularLocation>
</comment>
<dbReference type="HOGENOM" id="CLU_013929_8_0_1"/>
<dbReference type="InterPro" id="IPR009057">
    <property type="entry name" value="Homeodomain-like_sf"/>
</dbReference>
<name>H1VZX1_COLHI</name>
<accession>H1VZX1</accession>